<keyword evidence="6 8" id="KW-0378">Hydrolase</keyword>
<dbReference type="Proteomes" id="UP000584642">
    <property type="component" value="Unassembled WGS sequence"/>
</dbReference>
<keyword evidence="8" id="KW-0698">rRNA processing</keyword>
<dbReference type="GO" id="GO:0004525">
    <property type="term" value="F:ribonuclease III activity"/>
    <property type="evidence" value="ECO:0007669"/>
    <property type="project" value="UniProtKB-EC"/>
</dbReference>
<organism evidence="11 12">
    <name type="scientific">Azospirillum oleiclasticum</name>
    <dbReference type="NCBI Taxonomy" id="2735135"/>
    <lineage>
        <taxon>Bacteria</taxon>
        <taxon>Pseudomonadati</taxon>
        <taxon>Pseudomonadota</taxon>
        <taxon>Alphaproteobacteria</taxon>
        <taxon>Rhodospirillales</taxon>
        <taxon>Azospirillaceae</taxon>
        <taxon>Azospirillum</taxon>
    </lineage>
</organism>
<gene>
    <name evidence="8 11" type="primary">rnc</name>
    <name evidence="11" type="ORF">HND93_07395</name>
</gene>
<dbReference type="EC" id="3.1.26.3" evidence="8"/>
<dbReference type="EMBL" id="JABFDB010000002">
    <property type="protein sequence ID" value="NYZ19531.1"/>
    <property type="molecule type" value="Genomic_DNA"/>
</dbReference>
<comment type="similarity">
    <text evidence="2">Belongs to the ribonuclease III family.</text>
</comment>
<dbReference type="PROSITE" id="PS00517">
    <property type="entry name" value="RNASE_3_1"/>
    <property type="match status" value="1"/>
</dbReference>
<keyword evidence="4 8" id="KW-0540">Nuclease</keyword>
<evidence type="ECO:0000256" key="3">
    <source>
        <dbReference type="ARBA" id="ARBA00022664"/>
    </source>
</evidence>
<dbReference type="Pfam" id="PF14622">
    <property type="entry name" value="Ribonucleas_3_3"/>
    <property type="match status" value="1"/>
</dbReference>
<comment type="subcellular location">
    <subcellularLocation>
        <location evidence="8">Cytoplasm</location>
    </subcellularLocation>
</comment>
<feature type="active site" evidence="8">
    <location>
        <position position="68"/>
    </location>
</feature>
<name>A0ABX2T5T5_9PROT</name>
<dbReference type="CDD" id="cd10845">
    <property type="entry name" value="DSRM_RNAse_III_family"/>
    <property type="match status" value="1"/>
</dbReference>
<evidence type="ECO:0000256" key="6">
    <source>
        <dbReference type="ARBA" id="ARBA00022801"/>
    </source>
</evidence>
<evidence type="ECO:0000256" key="8">
    <source>
        <dbReference type="HAMAP-Rule" id="MF_00104"/>
    </source>
</evidence>
<dbReference type="SMART" id="SM00535">
    <property type="entry name" value="RIBOc"/>
    <property type="match status" value="1"/>
</dbReference>
<evidence type="ECO:0000256" key="2">
    <source>
        <dbReference type="ARBA" id="ARBA00010183"/>
    </source>
</evidence>
<feature type="domain" description="DRBM" evidence="9">
    <location>
        <begin position="176"/>
        <end position="245"/>
    </location>
</feature>
<dbReference type="PANTHER" id="PTHR11207:SF0">
    <property type="entry name" value="RIBONUCLEASE 3"/>
    <property type="match status" value="1"/>
</dbReference>
<dbReference type="Gene3D" id="1.10.1520.10">
    <property type="entry name" value="Ribonuclease III domain"/>
    <property type="match status" value="1"/>
</dbReference>
<dbReference type="InterPro" id="IPR000999">
    <property type="entry name" value="RNase_III_dom"/>
</dbReference>
<accession>A0ABX2T5T5</accession>
<evidence type="ECO:0000256" key="1">
    <source>
        <dbReference type="ARBA" id="ARBA00000109"/>
    </source>
</evidence>
<dbReference type="SUPFAM" id="SSF54768">
    <property type="entry name" value="dsRNA-binding domain-like"/>
    <property type="match status" value="1"/>
</dbReference>
<comment type="subunit">
    <text evidence="8">Homodimer.</text>
</comment>
<dbReference type="CDD" id="cd00593">
    <property type="entry name" value="RIBOc"/>
    <property type="match status" value="1"/>
</dbReference>
<comment type="function">
    <text evidence="8">Digests double-stranded RNA. Involved in the processing of primary rRNA transcript to yield the immediate precursors to the large and small rRNAs (23S and 16S). Processes some mRNAs, and tRNAs when they are encoded in the rRNA operon. Processes pre-crRNA and tracrRNA of type II CRISPR loci if present in the organism.</text>
</comment>
<evidence type="ECO:0000313" key="11">
    <source>
        <dbReference type="EMBL" id="NYZ19531.1"/>
    </source>
</evidence>
<evidence type="ECO:0000256" key="7">
    <source>
        <dbReference type="ARBA" id="ARBA00022884"/>
    </source>
</evidence>
<dbReference type="InterPro" id="IPR014720">
    <property type="entry name" value="dsRBD_dom"/>
</dbReference>
<proteinExistence type="inferred from homology"/>
<evidence type="ECO:0000256" key="4">
    <source>
        <dbReference type="ARBA" id="ARBA00022722"/>
    </source>
</evidence>
<dbReference type="PROSITE" id="PS50137">
    <property type="entry name" value="DS_RBD"/>
    <property type="match status" value="1"/>
</dbReference>
<keyword evidence="8" id="KW-0479">Metal-binding</keyword>
<feature type="domain" description="RNase III" evidence="10">
    <location>
        <begin position="15"/>
        <end position="151"/>
    </location>
</feature>
<feature type="binding site" evidence="8">
    <location>
        <position position="140"/>
    </location>
    <ligand>
        <name>Mg(2+)</name>
        <dbReference type="ChEBI" id="CHEBI:18420"/>
    </ligand>
</feature>
<dbReference type="Pfam" id="PF00035">
    <property type="entry name" value="dsrm"/>
    <property type="match status" value="1"/>
</dbReference>
<keyword evidence="8" id="KW-0963">Cytoplasm</keyword>
<keyword evidence="8" id="KW-0819">tRNA processing</keyword>
<keyword evidence="12" id="KW-1185">Reference proteome</keyword>
<evidence type="ECO:0000256" key="5">
    <source>
        <dbReference type="ARBA" id="ARBA00022759"/>
    </source>
</evidence>
<sequence length="249" mass="26932">MTEPGGAGAPETADPRELAAALGHAFADPALLREAVTHPSVMGLDRTGSRDRGGEVACGYERLEFLGDRVLGLVIADWLVEQYPREKEGALAKRHASLVRRETLARVARTVDLGRYMVLSPAEDAGGGRANPTILADACEAVIGALYRDGGLEPCRSFIRRHWHEWLERSVPPPMDPKTALQEWAQGRGRPLPVYELVEQSGSAHAPMFRVRVLVAGSDPVIGSGTSKRAAEKEAARLLLRQAGVMVDD</sequence>
<keyword evidence="7 8" id="KW-0694">RNA-binding</keyword>
<dbReference type="InterPro" id="IPR011907">
    <property type="entry name" value="RNase_III"/>
</dbReference>
<reference evidence="11 12" key="1">
    <citation type="submission" date="2020-05" db="EMBL/GenBank/DDBJ databases">
        <title>Azospirillum oleiclasticum sp. nov, a nitrogen-fixing and heavy crude oil-emulsifying bacterium isolated from the crude oil of Yumen Oilfield.</title>
        <authorList>
            <person name="Wu D."/>
            <person name="Cai M."/>
            <person name="Zhang X."/>
        </authorList>
    </citation>
    <scope>NUCLEOTIDE SEQUENCE [LARGE SCALE GENOMIC DNA]</scope>
    <source>
        <strain evidence="11 12">ROY-1-1-2</strain>
    </source>
</reference>
<feature type="active site" evidence="8">
    <location>
        <position position="140"/>
    </location>
</feature>
<dbReference type="NCBIfam" id="TIGR02191">
    <property type="entry name" value="RNaseIII"/>
    <property type="match status" value="1"/>
</dbReference>
<comment type="caution">
    <text evidence="11">The sequence shown here is derived from an EMBL/GenBank/DDBJ whole genome shotgun (WGS) entry which is preliminary data.</text>
</comment>
<evidence type="ECO:0000259" key="9">
    <source>
        <dbReference type="PROSITE" id="PS50137"/>
    </source>
</evidence>
<feature type="binding site" evidence="8">
    <location>
        <position position="64"/>
    </location>
    <ligand>
        <name>Mg(2+)</name>
        <dbReference type="ChEBI" id="CHEBI:18420"/>
    </ligand>
</feature>
<protein>
    <recommendedName>
        <fullName evidence="8">Ribonuclease 3</fullName>
        <ecNumber evidence="8">3.1.26.3</ecNumber>
    </recommendedName>
    <alternativeName>
        <fullName evidence="8">Ribonuclease III</fullName>
        <shortName evidence="8">RNase III</shortName>
    </alternativeName>
</protein>
<dbReference type="SUPFAM" id="SSF69065">
    <property type="entry name" value="RNase III domain-like"/>
    <property type="match status" value="1"/>
</dbReference>
<keyword evidence="5 8" id="KW-0255">Endonuclease</keyword>
<keyword evidence="8" id="KW-0460">Magnesium</keyword>
<dbReference type="PROSITE" id="PS50142">
    <property type="entry name" value="RNASE_3_2"/>
    <property type="match status" value="1"/>
</dbReference>
<feature type="binding site" evidence="8">
    <location>
        <position position="137"/>
    </location>
    <ligand>
        <name>Mg(2+)</name>
        <dbReference type="ChEBI" id="CHEBI:18420"/>
    </ligand>
</feature>
<keyword evidence="8" id="KW-0699">rRNA-binding</keyword>
<dbReference type="InterPro" id="IPR036389">
    <property type="entry name" value="RNase_III_sf"/>
</dbReference>
<dbReference type="RefSeq" id="WP_180281269.1">
    <property type="nucleotide sequence ID" value="NZ_JABFDB010000002.1"/>
</dbReference>
<dbReference type="Gene3D" id="3.30.160.20">
    <property type="match status" value="1"/>
</dbReference>
<comment type="cofactor">
    <cofactor evidence="8">
        <name>Mg(2+)</name>
        <dbReference type="ChEBI" id="CHEBI:18420"/>
    </cofactor>
</comment>
<comment type="catalytic activity">
    <reaction evidence="1 8">
        <text>Endonucleolytic cleavage to 5'-phosphomonoester.</text>
        <dbReference type="EC" id="3.1.26.3"/>
    </reaction>
</comment>
<dbReference type="SMART" id="SM00358">
    <property type="entry name" value="DSRM"/>
    <property type="match status" value="1"/>
</dbReference>
<evidence type="ECO:0000313" key="12">
    <source>
        <dbReference type="Proteomes" id="UP000584642"/>
    </source>
</evidence>
<dbReference type="PANTHER" id="PTHR11207">
    <property type="entry name" value="RIBONUCLEASE III"/>
    <property type="match status" value="1"/>
</dbReference>
<keyword evidence="3 8" id="KW-0507">mRNA processing</keyword>
<dbReference type="HAMAP" id="MF_00104">
    <property type="entry name" value="RNase_III"/>
    <property type="match status" value="1"/>
</dbReference>
<evidence type="ECO:0000259" key="10">
    <source>
        <dbReference type="PROSITE" id="PS50142"/>
    </source>
</evidence>